<gene>
    <name evidence="3" type="ORF">GPM918_LOCUS3866</name>
    <name evidence="4" type="ORF">OVA965_LOCUS23808</name>
    <name evidence="5" type="ORF">SRO942_LOCUS3866</name>
    <name evidence="6" type="ORF">TMI583_LOCUS24528</name>
</gene>
<evidence type="ECO:0000313" key="6">
    <source>
        <dbReference type="EMBL" id="CAF4007444.1"/>
    </source>
</evidence>
<dbReference type="EMBL" id="CAJOBA010035605">
    <property type="protein sequence ID" value="CAF4007444.1"/>
    <property type="molecule type" value="Genomic_DNA"/>
</dbReference>
<dbReference type="Proteomes" id="UP000681722">
    <property type="component" value="Unassembled WGS sequence"/>
</dbReference>
<protein>
    <recommendedName>
        <fullName evidence="8">Methyltransferase FkbM domain-containing protein</fullName>
    </recommendedName>
</protein>
<dbReference type="InterPro" id="IPR029063">
    <property type="entry name" value="SAM-dependent_MTases_sf"/>
</dbReference>
<keyword evidence="2" id="KW-1133">Transmembrane helix</keyword>
<keyword evidence="2" id="KW-0472">Membrane</keyword>
<feature type="transmembrane region" description="Helical" evidence="2">
    <location>
        <begin position="44"/>
        <end position="64"/>
    </location>
</feature>
<evidence type="ECO:0000313" key="5">
    <source>
        <dbReference type="EMBL" id="CAF3593261.1"/>
    </source>
</evidence>
<dbReference type="EMBL" id="CAJOBC010000495">
    <property type="protein sequence ID" value="CAF3593261.1"/>
    <property type="molecule type" value="Genomic_DNA"/>
</dbReference>
<dbReference type="SUPFAM" id="SSF53335">
    <property type="entry name" value="S-adenosyl-L-methionine-dependent methyltransferases"/>
    <property type="match status" value="1"/>
</dbReference>
<reference evidence="3" key="1">
    <citation type="submission" date="2021-02" db="EMBL/GenBank/DDBJ databases">
        <authorList>
            <person name="Nowell W R."/>
        </authorList>
    </citation>
    <scope>NUCLEOTIDE SEQUENCE</scope>
</reference>
<name>A0A813T5F6_9BILA</name>
<comment type="caution">
    <text evidence="3">The sequence shown here is derived from an EMBL/GenBank/DDBJ whole genome shotgun (WGS) entry which is preliminary data.</text>
</comment>
<accession>A0A813T5F6</accession>
<dbReference type="EMBL" id="CAJNOK010014074">
    <property type="protein sequence ID" value="CAF1197199.1"/>
    <property type="molecule type" value="Genomic_DNA"/>
</dbReference>
<evidence type="ECO:0000256" key="2">
    <source>
        <dbReference type="SAM" id="Phobius"/>
    </source>
</evidence>
<keyword evidence="2" id="KW-0812">Transmembrane</keyword>
<organism evidence="3 7">
    <name type="scientific">Didymodactylos carnosus</name>
    <dbReference type="NCBI Taxonomy" id="1234261"/>
    <lineage>
        <taxon>Eukaryota</taxon>
        <taxon>Metazoa</taxon>
        <taxon>Spiralia</taxon>
        <taxon>Gnathifera</taxon>
        <taxon>Rotifera</taxon>
        <taxon>Eurotatoria</taxon>
        <taxon>Bdelloidea</taxon>
        <taxon>Philodinida</taxon>
        <taxon>Philodinidae</taxon>
        <taxon>Didymodactylos</taxon>
    </lineage>
</organism>
<evidence type="ECO:0000313" key="7">
    <source>
        <dbReference type="Proteomes" id="UP000663829"/>
    </source>
</evidence>
<evidence type="ECO:0000256" key="1">
    <source>
        <dbReference type="SAM" id="MobiDB-lite"/>
    </source>
</evidence>
<dbReference type="AlphaFoldDB" id="A0A813T5F6"/>
<keyword evidence="7" id="KW-1185">Reference proteome</keyword>
<evidence type="ECO:0000313" key="4">
    <source>
        <dbReference type="EMBL" id="CAF1197199.1"/>
    </source>
</evidence>
<evidence type="ECO:0000313" key="3">
    <source>
        <dbReference type="EMBL" id="CAF0807744.1"/>
    </source>
</evidence>
<proteinExistence type="predicted"/>
<evidence type="ECO:0008006" key="8">
    <source>
        <dbReference type="Google" id="ProtNLM"/>
    </source>
</evidence>
<dbReference type="EMBL" id="CAJNOQ010000495">
    <property type="protein sequence ID" value="CAF0807744.1"/>
    <property type="molecule type" value="Genomic_DNA"/>
</dbReference>
<sequence>MPRDLLIQVPISRMQFGFAINNSKESSSDNDSGTIVRNKLSSHIISAVLIVALFSFIFSFLHFAKISVKQNSFVTENTVPTPTNIEAHVSTKKKAQMKKDYQYGDQDNDESNEGKNDGEKVIAAEVPKTPTATTSNRRHVFIDLGCFDARDIDYFLFFHSNETMTDLEIYAFEPDTINYFACKLIEQRHPDVNLTVVQQAAWIRDGEMNFATEQGRRSKIDLESSLTVSAVDFSQWLIQSAKPEDYVHLKLSIEGAEVPVLEKMVNDRSLDLVDYLEVEWNDQKNPTLEARRISLECMFDNFGMDFLYMISPIELRRAYNKKLSFDNVQKDRGWRLQDSAIRFHYIARKDVNELVLKRKKRL</sequence>
<dbReference type="Proteomes" id="UP000682733">
    <property type="component" value="Unassembled WGS sequence"/>
</dbReference>
<dbReference type="Proteomes" id="UP000677228">
    <property type="component" value="Unassembled WGS sequence"/>
</dbReference>
<dbReference type="OrthoDB" id="10029037at2759"/>
<dbReference type="Gene3D" id="3.40.50.150">
    <property type="entry name" value="Vaccinia Virus protein VP39"/>
    <property type="match status" value="1"/>
</dbReference>
<feature type="region of interest" description="Disordered" evidence="1">
    <location>
        <begin position="89"/>
        <end position="119"/>
    </location>
</feature>
<dbReference type="Proteomes" id="UP000663829">
    <property type="component" value="Unassembled WGS sequence"/>
</dbReference>